<dbReference type="GO" id="GO:0015074">
    <property type="term" value="P:DNA integration"/>
    <property type="evidence" value="ECO:0007669"/>
    <property type="project" value="InterPro"/>
</dbReference>
<dbReference type="RefSeq" id="WP_073042592.1">
    <property type="nucleotide sequence ID" value="NZ_FRCJ01000001.1"/>
</dbReference>
<dbReference type="GO" id="GO:0006310">
    <property type="term" value="P:DNA recombination"/>
    <property type="evidence" value="ECO:0007669"/>
    <property type="project" value="UniProtKB-KW"/>
</dbReference>
<dbReference type="InterPro" id="IPR050090">
    <property type="entry name" value="Tyrosine_recombinase_XerCD"/>
</dbReference>
<dbReference type="EMBL" id="FRCJ01000001">
    <property type="protein sequence ID" value="SHL72243.1"/>
    <property type="molecule type" value="Genomic_DNA"/>
</dbReference>
<dbReference type="Pfam" id="PF00589">
    <property type="entry name" value="Phage_integrase"/>
    <property type="match status" value="1"/>
</dbReference>
<keyword evidence="1" id="KW-0233">DNA recombination</keyword>
<name>A0A1M7CYR0_XYLRU</name>
<protein>
    <submittedName>
        <fullName evidence="3">Site-specific recombinase XerD</fullName>
    </submittedName>
</protein>
<dbReference type="InterPro" id="IPR013762">
    <property type="entry name" value="Integrase-like_cat_sf"/>
</dbReference>
<dbReference type="GO" id="GO:0003677">
    <property type="term" value="F:DNA binding"/>
    <property type="evidence" value="ECO:0007669"/>
    <property type="project" value="InterPro"/>
</dbReference>
<dbReference type="OrthoDB" id="1493636at2"/>
<sequence>MIEVKGLAFEQNKKYQAAIVAGYFETYEADPRKWKHTFVGSFLRKYPNRSKTLDRMSDIVGSIPTWDDIDDDLLRDFVDECQEDGLAASSIRTICAQLKSVINDNRRKVKAEDYDKILSVKGEASQAVYLTRDEMKRIIKFQVVGEIEKFVRRNFVVSMLTGARHVDAELMTINNCDADTGTLSYVPQKTPGIVVTVPIDERLGLRKFLSDKYQRDCCMSVFNDTIRNICRLCDIDTECTIKRRGQLVTAPKWELVSSHTARRSFATNLYLSGVSIEDIALLMGHGKNIETTKRYICAEREMSSSVMSYFQAK</sequence>
<feature type="domain" description="Tyr recombinase" evidence="2">
    <location>
        <begin position="125"/>
        <end position="308"/>
    </location>
</feature>
<dbReference type="Gene3D" id="1.10.443.10">
    <property type="entry name" value="Intergrase catalytic core"/>
    <property type="match status" value="1"/>
</dbReference>
<dbReference type="SUPFAM" id="SSF56349">
    <property type="entry name" value="DNA breaking-rejoining enzymes"/>
    <property type="match status" value="1"/>
</dbReference>
<evidence type="ECO:0000313" key="4">
    <source>
        <dbReference type="Proteomes" id="UP000184280"/>
    </source>
</evidence>
<dbReference type="PANTHER" id="PTHR30349:SF64">
    <property type="entry name" value="PROPHAGE INTEGRASE INTD-RELATED"/>
    <property type="match status" value="1"/>
</dbReference>
<gene>
    <name evidence="3" type="ORF">SAMN04488494_0568</name>
</gene>
<accession>A0A1M7CYR0</accession>
<dbReference type="InterPro" id="IPR002104">
    <property type="entry name" value="Integrase_catalytic"/>
</dbReference>
<dbReference type="Proteomes" id="UP000184280">
    <property type="component" value="Unassembled WGS sequence"/>
</dbReference>
<proteinExistence type="predicted"/>
<dbReference type="InterPro" id="IPR011010">
    <property type="entry name" value="DNA_brk_join_enz"/>
</dbReference>
<dbReference type="PANTHER" id="PTHR30349">
    <property type="entry name" value="PHAGE INTEGRASE-RELATED"/>
    <property type="match status" value="1"/>
</dbReference>
<evidence type="ECO:0000313" key="3">
    <source>
        <dbReference type="EMBL" id="SHL72243.1"/>
    </source>
</evidence>
<evidence type="ECO:0000259" key="2">
    <source>
        <dbReference type="PROSITE" id="PS51898"/>
    </source>
</evidence>
<dbReference type="PROSITE" id="PS51898">
    <property type="entry name" value="TYR_RECOMBINASE"/>
    <property type="match status" value="1"/>
</dbReference>
<evidence type="ECO:0000256" key="1">
    <source>
        <dbReference type="ARBA" id="ARBA00023172"/>
    </source>
</evidence>
<organism evidence="3 4">
    <name type="scientific">Xylanibacter ruminicola</name>
    <name type="common">Prevotella ruminicola</name>
    <dbReference type="NCBI Taxonomy" id="839"/>
    <lineage>
        <taxon>Bacteria</taxon>
        <taxon>Pseudomonadati</taxon>
        <taxon>Bacteroidota</taxon>
        <taxon>Bacteroidia</taxon>
        <taxon>Bacteroidales</taxon>
        <taxon>Prevotellaceae</taxon>
        <taxon>Xylanibacter</taxon>
    </lineage>
</organism>
<reference evidence="3 4" key="1">
    <citation type="submission" date="2016-11" db="EMBL/GenBank/DDBJ databases">
        <authorList>
            <person name="Jaros S."/>
            <person name="Januszkiewicz K."/>
            <person name="Wedrychowicz H."/>
        </authorList>
    </citation>
    <scope>NUCLEOTIDE SEQUENCE [LARGE SCALE GENOMIC DNA]</scope>
    <source>
        <strain evidence="3 4">BPI-34</strain>
    </source>
</reference>
<dbReference type="AlphaFoldDB" id="A0A1M7CYR0"/>